<name>A0A3N4LQK9_9PEZI</name>
<dbReference type="AlphaFoldDB" id="A0A3N4LQK9"/>
<keyword evidence="2" id="KW-1185">Reference proteome</keyword>
<proteinExistence type="predicted"/>
<reference evidence="1 2" key="1">
    <citation type="journal article" date="2018" name="Nat. Ecol. Evol.">
        <title>Pezizomycetes genomes reveal the molecular basis of ectomycorrhizal truffle lifestyle.</title>
        <authorList>
            <person name="Murat C."/>
            <person name="Payen T."/>
            <person name="Noel B."/>
            <person name="Kuo A."/>
            <person name="Morin E."/>
            <person name="Chen J."/>
            <person name="Kohler A."/>
            <person name="Krizsan K."/>
            <person name="Balestrini R."/>
            <person name="Da Silva C."/>
            <person name="Montanini B."/>
            <person name="Hainaut M."/>
            <person name="Levati E."/>
            <person name="Barry K.W."/>
            <person name="Belfiori B."/>
            <person name="Cichocki N."/>
            <person name="Clum A."/>
            <person name="Dockter R.B."/>
            <person name="Fauchery L."/>
            <person name="Guy J."/>
            <person name="Iotti M."/>
            <person name="Le Tacon F."/>
            <person name="Lindquist E.A."/>
            <person name="Lipzen A."/>
            <person name="Malagnac F."/>
            <person name="Mello A."/>
            <person name="Molinier V."/>
            <person name="Miyauchi S."/>
            <person name="Poulain J."/>
            <person name="Riccioni C."/>
            <person name="Rubini A."/>
            <person name="Sitrit Y."/>
            <person name="Splivallo R."/>
            <person name="Traeger S."/>
            <person name="Wang M."/>
            <person name="Zifcakova L."/>
            <person name="Wipf D."/>
            <person name="Zambonelli A."/>
            <person name="Paolocci F."/>
            <person name="Nowrousian M."/>
            <person name="Ottonello S."/>
            <person name="Baldrian P."/>
            <person name="Spatafora J.W."/>
            <person name="Henrissat B."/>
            <person name="Nagy L.G."/>
            <person name="Aury J.M."/>
            <person name="Wincker P."/>
            <person name="Grigoriev I.V."/>
            <person name="Bonfante P."/>
            <person name="Martin F.M."/>
        </authorList>
    </citation>
    <scope>NUCLEOTIDE SEQUENCE [LARGE SCALE GENOMIC DNA]</scope>
    <source>
        <strain evidence="1 2">ATCC MYA-4762</strain>
    </source>
</reference>
<dbReference type="InParanoid" id="A0A3N4LQK9"/>
<evidence type="ECO:0000313" key="1">
    <source>
        <dbReference type="EMBL" id="RPB23958.1"/>
    </source>
</evidence>
<accession>A0A3N4LQK9</accession>
<dbReference type="Proteomes" id="UP000267821">
    <property type="component" value="Unassembled WGS sequence"/>
</dbReference>
<dbReference type="OrthoDB" id="5426892at2759"/>
<gene>
    <name evidence="1" type="ORF">L211DRAFT_837826</name>
</gene>
<evidence type="ECO:0000313" key="2">
    <source>
        <dbReference type="Proteomes" id="UP000267821"/>
    </source>
</evidence>
<organism evidence="1 2">
    <name type="scientific">Terfezia boudieri ATCC MYA-4762</name>
    <dbReference type="NCBI Taxonomy" id="1051890"/>
    <lineage>
        <taxon>Eukaryota</taxon>
        <taxon>Fungi</taxon>
        <taxon>Dikarya</taxon>
        <taxon>Ascomycota</taxon>
        <taxon>Pezizomycotina</taxon>
        <taxon>Pezizomycetes</taxon>
        <taxon>Pezizales</taxon>
        <taxon>Pezizaceae</taxon>
        <taxon>Terfezia</taxon>
    </lineage>
</organism>
<dbReference type="EMBL" id="ML121543">
    <property type="protein sequence ID" value="RPB23958.1"/>
    <property type="molecule type" value="Genomic_DNA"/>
</dbReference>
<sequence>MQIGATVTSINTRRIRVHGHTPSEILLGYNARISWPPLRMREGRVQAVAKEIEEGKFDTHVPEKWNVEELIATRDFRGDDMIMKRIAEQDRAAGTHGEKLKWTAPKEDDLVMVRRHEIVKQKGMKLEYRWDGPRVVVKVSGQGNSATVKELHGEKTEKRYHVDDLKVYVTRRRGGYMREECTGEVYETGLAEEGEAMLKGREVQ</sequence>
<protein>
    <submittedName>
        <fullName evidence="1">Uncharacterized protein</fullName>
    </submittedName>
</protein>